<proteinExistence type="predicted"/>
<gene>
    <name evidence="1" type="ORF">O3P69_015292</name>
</gene>
<dbReference type="AlphaFoldDB" id="A0AAW0T4E2"/>
<keyword evidence="2" id="KW-1185">Reference proteome</keyword>
<sequence>MDARLCGSMEKVILGTDIIIGVMCAVSTPPSHEQPTGISTTSGLMYFIATRESSFIRKSTTSVTIFKPDKSFKSRESHQEERLNVTTFKPDERC</sequence>
<evidence type="ECO:0000313" key="2">
    <source>
        <dbReference type="Proteomes" id="UP001487740"/>
    </source>
</evidence>
<dbReference type="EMBL" id="JARAKH010000039">
    <property type="protein sequence ID" value="KAK8382261.1"/>
    <property type="molecule type" value="Genomic_DNA"/>
</dbReference>
<name>A0AAW0T4E2_SCYPA</name>
<comment type="caution">
    <text evidence="1">The sequence shown here is derived from an EMBL/GenBank/DDBJ whole genome shotgun (WGS) entry which is preliminary data.</text>
</comment>
<dbReference type="Proteomes" id="UP001487740">
    <property type="component" value="Unassembled WGS sequence"/>
</dbReference>
<reference evidence="1 2" key="1">
    <citation type="submission" date="2023-03" db="EMBL/GenBank/DDBJ databases">
        <title>High-quality genome of Scylla paramamosain provides insights in environmental adaptation.</title>
        <authorList>
            <person name="Zhang L."/>
        </authorList>
    </citation>
    <scope>NUCLEOTIDE SEQUENCE [LARGE SCALE GENOMIC DNA]</scope>
    <source>
        <strain evidence="1">LZ_2023a</strain>
        <tissue evidence="1">Muscle</tissue>
    </source>
</reference>
<evidence type="ECO:0000313" key="1">
    <source>
        <dbReference type="EMBL" id="KAK8382261.1"/>
    </source>
</evidence>
<protein>
    <submittedName>
        <fullName evidence="1">Uncharacterized protein</fullName>
    </submittedName>
</protein>
<accession>A0AAW0T4E2</accession>
<organism evidence="1 2">
    <name type="scientific">Scylla paramamosain</name>
    <name type="common">Mud crab</name>
    <dbReference type="NCBI Taxonomy" id="85552"/>
    <lineage>
        <taxon>Eukaryota</taxon>
        <taxon>Metazoa</taxon>
        <taxon>Ecdysozoa</taxon>
        <taxon>Arthropoda</taxon>
        <taxon>Crustacea</taxon>
        <taxon>Multicrustacea</taxon>
        <taxon>Malacostraca</taxon>
        <taxon>Eumalacostraca</taxon>
        <taxon>Eucarida</taxon>
        <taxon>Decapoda</taxon>
        <taxon>Pleocyemata</taxon>
        <taxon>Brachyura</taxon>
        <taxon>Eubrachyura</taxon>
        <taxon>Portunoidea</taxon>
        <taxon>Portunidae</taxon>
        <taxon>Portuninae</taxon>
        <taxon>Scylla</taxon>
    </lineage>
</organism>